<feature type="signal peptide" evidence="1">
    <location>
        <begin position="1"/>
        <end position="17"/>
    </location>
</feature>
<evidence type="ECO:0000256" key="1">
    <source>
        <dbReference type="SAM" id="SignalP"/>
    </source>
</evidence>
<organism evidence="2">
    <name type="scientific">Timema bartmani</name>
    <dbReference type="NCBI Taxonomy" id="61472"/>
    <lineage>
        <taxon>Eukaryota</taxon>
        <taxon>Metazoa</taxon>
        <taxon>Ecdysozoa</taxon>
        <taxon>Arthropoda</taxon>
        <taxon>Hexapoda</taxon>
        <taxon>Insecta</taxon>
        <taxon>Pterygota</taxon>
        <taxon>Neoptera</taxon>
        <taxon>Polyneoptera</taxon>
        <taxon>Phasmatodea</taxon>
        <taxon>Timematodea</taxon>
        <taxon>Timematoidea</taxon>
        <taxon>Timematidae</taxon>
        <taxon>Timema</taxon>
    </lineage>
</organism>
<accession>A0A7R9F995</accession>
<reference evidence="2" key="1">
    <citation type="submission" date="2020-11" db="EMBL/GenBank/DDBJ databases">
        <authorList>
            <person name="Tran Van P."/>
        </authorList>
    </citation>
    <scope>NUCLEOTIDE SEQUENCE</scope>
</reference>
<feature type="chain" id="PRO_5030850344" evidence="1">
    <location>
        <begin position="18"/>
        <end position="104"/>
    </location>
</feature>
<protein>
    <submittedName>
        <fullName evidence="2">Uncharacterized protein</fullName>
    </submittedName>
</protein>
<gene>
    <name evidence="2" type="ORF">TBIB3V08_LOCUS11521</name>
</gene>
<name>A0A7R9F995_9NEOP</name>
<keyword evidence="1" id="KW-0732">Signal</keyword>
<dbReference type="AlphaFoldDB" id="A0A7R9F995"/>
<dbReference type="PROSITE" id="PS51257">
    <property type="entry name" value="PROKAR_LIPOPROTEIN"/>
    <property type="match status" value="1"/>
</dbReference>
<sequence>MKLKLVAGLTLLACACALIPEEELGDNPLPEKKVVKRGWVGLGYGYRVFLTPDSVSHVSFNTARYIPTPVYTYYPTYPSIGYPRAGFSHPYGFSRRFGYFGNYY</sequence>
<proteinExistence type="predicted"/>
<dbReference type="EMBL" id="OD571366">
    <property type="protein sequence ID" value="CAD7449242.1"/>
    <property type="molecule type" value="Genomic_DNA"/>
</dbReference>
<evidence type="ECO:0000313" key="2">
    <source>
        <dbReference type="EMBL" id="CAD7449242.1"/>
    </source>
</evidence>